<feature type="transmembrane region" description="Helical" evidence="1">
    <location>
        <begin position="147"/>
        <end position="171"/>
    </location>
</feature>
<feature type="transmembrane region" description="Helical" evidence="1">
    <location>
        <begin position="217"/>
        <end position="240"/>
    </location>
</feature>
<dbReference type="AlphaFoldDB" id="A0A4V1M6F2"/>
<name>A0A4V1M6F2_9BACT</name>
<feature type="transmembrane region" description="Helical" evidence="1">
    <location>
        <begin position="377"/>
        <end position="399"/>
    </location>
</feature>
<feature type="transmembrane region" description="Helical" evidence="1">
    <location>
        <begin position="183"/>
        <end position="205"/>
    </location>
</feature>
<protein>
    <recommendedName>
        <fullName evidence="4">NnrS family protein</fullName>
    </recommendedName>
</protein>
<evidence type="ECO:0000313" key="3">
    <source>
        <dbReference type="Proteomes" id="UP000290218"/>
    </source>
</evidence>
<keyword evidence="1" id="KW-1133">Transmembrane helix</keyword>
<keyword evidence="1" id="KW-0812">Transmembrane</keyword>
<reference evidence="2 3" key="1">
    <citation type="submission" date="2019-01" db="EMBL/GenBank/DDBJ databases">
        <title>Lacunisphaera sp. strain TWA-58.</title>
        <authorList>
            <person name="Chen W.-M."/>
        </authorList>
    </citation>
    <scope>NUCLEOTIDE SEQUENCE [LARGE SCALE GENOMIC DNA]</scope>
    <source>
        <strain evidence="2 3">TWA-58</strain>
    </source>
</reference>
<comment type="caution">
    <text evidence="2">The sequence shown here is derived from an EMBL/GenBank/DDBJ whole genome shotgun (WGS) entry which is preliminary data.</text>
</comment>
<keyword evidence="1" id="KW-0472">Membrane</keyword>
<feature type="transmembrane region" description="Helical" evidence="1">
    <location>
        <begin position="92"/>
        <end position="109"/>
    </location>
</feature>
<feature type="transmembrane region" description="Helical" evidence="1">
    <location>
        <begin position="313"/>
        <end position="336"/>
    </location>
</feature>
<organism evidence="2 3">
    <name type="scientific">Oleiharenicola lentus</name>
    <dbReference type="NCBI Taxonomy" id="2508720"/>
    <lineage>
        <taxon>Bacteria</taxon>
        <taxon>Pseudomonadati</taxon>
        <taxon>Verrucomicrobiota</taxon>
        <taxon>Opitutia</taxon>
        <taxon>Opitutales</taxon>
        <taxon>Opitutaceae</taxon>
        <taxon>Oleiharenicola</taxon>
    </lineage>
</organism>
<feature type="transmembrane region" description="Helical" evidence="1">
    <location>
        <begin position="246"/>
        <end position="267"/>
    </location>
</feature>
<dbReference type="OrthoDB" id="2827525at2"/>
<feature type="transmembrane region" description="Helical" evidence="1">
    <location>
        <begin position="348"/>
        <end position="371"/>
    </location>
</feature>
<feature type="transmembrane region" description="Helical" evidence="1">
    <location>
        <begin position="63"/>
        <end position="80"/>
    </location>
</feature>
<sequence length="409" mass="44462">MNRGTPTVIPEFPPDASLARRFRVAWGFLLVSVLIGLGLRLQWVWPWTTLEYNHLLHAHSHVAFLGWVFNAFLVVALRHFVPPEETRDYDRIWWAMQLAVLGMLGTFPFQGYAPASIAFSTLHMAAAFVFAVKLWRRNRAVPAARPHLRLALAFMILSGGGPLALGVLPALGLRESPAYTLAIYFYLHCQYNGWFPFFLQALLLQRAQERGWRVDDTAATGAAWWLAVGGLLTFALSTLWCGPPAVVGWIAVAGGVMQAVGAVRFVCAVRGVPLPADRVVRLLAFVALGAWLLKHVLHLAGPWPGLAELTQQRFVAIAFLHLVFLGLVTPALLVWAHGCGWLPAGARLRLGAGLLLAGTAITESLLVVPTFVGGLPFGWMLPLPLLVASALIVAGVAVLRPRGSDLPAA</sequence>
<accession>A0A4V1M6F2</accession>
<proteinExistence type="predicted"/>
<keyword evidence="3" id="KW-1185">Reference proteome</keyword>
<feature type="transmembrane region" description="Helical" evidence="1">
    <location>
        <begin position="279"/>
        <end position="301"/>
    </location>
</feature>
<feature type="transmembrane region" description="Helical" evidence="1">
    <location>
        <begin position="24"/>
        <end position="43"/>
    </location>
</feature>
<dbReference type="RefSeq" id="WP_129046555.1">
    <property type="nucleotide sequence ID" value="NZ_SDHX01000001.1"/>
</dbReference>
<feature type="transmembrane region" description="Helical" evidence="1">
    <location>
        <begin position="115"/>
        <end position="135"/>
    </location>
</feature>
<evidence type="ECO:0008006" key="4">
    <source>
        <dbReference type="Google" id="ProtNLM"/>
    </source>
</evidence>
<dbReference type="EMBL" id="SDHX01000001">
    <property type="protein sequence ID" value="RXK55189.1"/>
    <property type="molecule type" value="Genomic_DNA"/>
</dbReference>
<evidence type="ECO:0000256" key="1">
    <source>
        <dbReference type="SAM" id="Phobius"/>
    </source>
</evidence>
<dbReference type="Proteomes" id="UP000290218">
    <property type="component" value="Unassembled WGS sequence"/>
</dbReference>
<evidence type="ECO:0000313" key="2">
    <source>
        <dbReference type="EMBL" id="RXK55189.1"/>
    </source>
</evidence>
<gene>
    <name evidence="2" type="ORF">ESB00_04630</name>
</gene>